<feature type="transmembrane region" description="Helical" evidence="5">
    <location>
        <begin position="68"/>
        <end position="86"/>
    </location>
</feature>
<evidence type="ECO:0000313" key="6">
    <source>
        <dbReference type="EMBL" id="OGG34924.1"/>
    </source>
</evidence>
<feature type="transmembrane region" description="Helical" evidence="5">
    <location>
        <begin position="6"/>
        <end position="23"/>
    </location>
</feature>
<dbReference type="AlphaFoldDB" id="A0A1F6BDA2"/>
<evidence type="ECO:0008006" key="8">
    <source>
        <dbReference type="Google" id="ProtNLM"/>
    </source>
</evidence>
<sequence length="245" mass="27061">MEVLLYIIIASFLISAGALIGVFTFSMQEEKLEKILIFMVSLSAGALMGGAFLHLLPEASEKLEDASVYGTVLFSFIIFFFVEKLLHWRHCHKGRCAVHTFGYMNLFGDAVHNFIDGLIISATFMTDIRLGVVTTFAVALHEIPQEIGDFGVLLYAGFTKQKALAANFMVAITVIIGGIVGYFLSFQIESFQAYLLPFAAGGFIYIAASDLMPEIRKEKNLNKSLLSFCIFLAGIAIMFLVKTIH</sequence>
<dbReference type="Proteomes" id="UP000176186">
    <property type="component" value="Unassembled WGS sequence"/>
</dbReference>
<dbReference type="EMBL" id="MFKE01000019">
    <property type="protein sequence ID" value="OGG34924.1"/>
    <property type="molecule type" value="Genomic_DNA"/>
</dbReference>
<comment type="caution">
    <text evidence="6">The sequence shown here is derived from an EMBL/GenBank/DDBJ whole genome shotgun (WGS) entry which is preliminary data.</text>
</comment>
<evidence type="ECO:0000256" key="4">
    <source>
        <dbReference type="ARBA" id="ARBA00023136"/>
    </source>
</evidence>
<keyword evidence="4 5" id="KW-0472">Membrane</keyword>
<feature type="transmembrane region" description="Helical" evidence="5">
    <location>
        <begin position="164"/>
        <end position="185"/>
    </location>
</feature>
<dbReference type="InterPro" id="IPR003689">
    <property type="entry name" value="ZIP"/>
</dbReference>
<dbReference type="Pfam" id="PF02535">
    <property type="entry name" value="Zip"/>
    <property type="match status" value="2"/>
</dbReference>
<gene>
    <name evidence="6" type="ORF">A2363_01745</name>
</gene>
<evidence type="ECO:0000256" key="5">
    <source>
        <dbReference type="SAM" id="Phobius"/>
    </source>
</evidence>
<dbReference type="GO" id="GO:0016020">
    <property type="term" value="C:membrane"/>
    <property type="evidence" value="ECO:0007669"/>
    <property type="project" value="UniProtKB-SubCell"/>
</dbReference>
<feature type="transmembrane region" description="Helical" evidence="5">
    <location>
        <begin position="224"/>
        <end position="244"/>
    </location>
</feature>
<dbReference type="GO" id="GO:0046873">
    <property type="term" value="F:metal ion transmembrane transporter activity"/>
    <property type="evidence" value="ECO:0007669"/>
    <property type="project" value="InterPro"/>
</dbReference>
<dbReference type="PANTHER" id="PTHR16950">
    <property type="entry name" value="ZINC TRANSPORTER SLC39A7 HISTIDINE-RICH MEMBRANE PROTEIN KE4"/>
    <property type="match status" value="1"/>
</dbReference>
<evidence type="ECO:0000313" key="7">
    <source>
        <dbReference type="Proteomes" id="UP000176186"/>
    </source>
</evidence>
<protein>
    <recommendedName>
        <fullName evidence="8">ZIP family metal transporter</fullName>
    </recommendedName>
</protein>
<keyword evidence="2 5" id="KW-0812">Transmembrane</keyword>
<reference evidence="6 7" key="1">
    <citation type="journal article" date="2016" name="Nat. Commun.">
        <title>Thousands of microbial genomes shed light on interconnected biogeochemical processes in an aquifer system.</title>
        <authorList>
            <person name="Anantharaman K."/>
            <person name="Brown C.T."/>
            <person name="Hug L.A."/>
            <person name="Sharon I."/>
            <person name="Castelle C.J."/>
            <person name="Probst A.J."/>
            <person name="Thomas B.C."/>
            <person name="Singh A."/>
            <person name="Wilkins M.J."/>
            <person name="Karaoz U."/>
            <person name="Brodie E.L."/>
            <person name="Williams K.H."/>
            <person name="Hubbard S.S."/>
            <person name="Banfield J.F."/>
        </authorList>
    </citation>
    <scope>NUCLEOTIDE SEQUENCE [LARGE SCALE GENOMIC DNA]</scope>
</reference>
<feature type="transmembrane region" description="Helical" evidence="5">
    <location>
        <begin position="35"/>
        <end position="56"/>
    </location>
</feature>
<evidence type="ECO:0000256" key="3">
    <source>
        <dbReference type="ARBA" id="ARBA00022989"/>
    </source>
</evidence>
<organism evidence="6 7">
    <name type="scientific">Candidatus Gottesmanbacteria bacterium RIFOXYB1_FULL_47_11</name>
    <dbReference type="NCBI Taxonomy" id="1798401"/>
    <lineage>
        <taxon>Bacteria</taxon>
        <taxon>Candidatus Gottesmaniibacteriota</taxon>
    </lineage>
</organism>
<dbReference type="PANTHER" id="PTHR16950:SF16">
    <property type="entry name" value="ZINC TRANSPORTER ZIP13"/>
    <property type="match status" value="1"/>
</dbReference>
<evidence type="ECO:0000256" key="2">
    <source>
        <dbReference type="ARBA" id="ARBA00022692"/>
    </source>
</evidence>
<keyword evidence="3 5" id="KW-1133">Transmembrane helix</keyword>
<name>A0A1F6BDA2_9BACT</name>
<feature type="transmembrane region" description="Helical" evidence="5">
    <location>
        <begin position="191"/>
        <end position="212"/>
    </location>
</feature>
<accession>A0A1F6BDA2</accession>
<proteinExistence type="predicted"/>
<dbReference type="STRING" id="1798401.A2363_01745"/>
<evidence type="ECO:0000256" key="1">
    <source>
        <dbReference type="ARBA" id="ARBA00004141"/>
    </source>
</evidence>
<comment type="subcellular location">
    <subcellularLocation>
        <location evidence="1">Membrane</location>
        <topology evidence="1">Multi-pass membrane protein</topology>
    </subcellularLocation>
</comment>